<dbReference type="Pfam" id="PF00121">
    <property type="entry name" value="TIM"/>
    <property type="match status" value="1"/>
</dbReference>
<dbReference type="CDD" id="cd00311">
    <property type="entry name" value="TIM"/>
    <property type="match status" value="1"/>
</dbReference>
<evidence type="ECO:0000313" key="4">
    <source>
        <dbReference type="EMBL" id="PIR85138.1"/>
    </source>
</evidence>
<comment type="caution">
    <text evidence="4">The sequence shown here is derived from an EMBL/GenBank/DDBJ whole genome shotgun (WGS) entry which is preliminary data.</text>
</comment>
<dbReference type="SUPFAM" id="SSF51351">
    <property type="entry name" value="Triosephosphate isomerase (TIM)"/>
    <property type="match status" value="1"/>
</dbReference>
<protein>
    <recommendedName>
        <fullName evidence="3">Triosephosphate isomerase</fullName>
        <ecNumber evidence="3">5.3.1.1</ecNumber>
    </recommendedName>
</protein>
<dbReference type="InterPro" id="IPR013785">
    <property type="entry name" value="Aldolase_TIM"/>
</dbReference>
<comment type="subcellular location">
    <subcellularLocation>
        <location evidence="3">Cytoplasm</location>
    </subcellularLocation>
</comment>
<dbReference type="Proteomes" id="UP000229315">
    <property type="component" value="Unassembled WGS sequence"/>
</dbReference>
<dbReference type="EMBL" id="PFBH01000014">
    <property type="protein sequence ID" value="PIR85138.1"/>
    <property type="molecule type" value="Genomic_DNA"/>
</dbReference>
<dbReference type="GO" id="GO:0005829">
    <property type="term" value="C:cytosol"/>
    <property type="evidence" value="ECO:0007669"/>
    <property type="project" value="TreeGrafter"/>
</dbReference>
<dbReference type="AlphaFoldDB" id="A0A2H0UFE5"/>
<keyword evidence="2 3" id="KW-0413">Isomerase</keyword>
<dbReference type="GO" id="GO:0006094">
    <property type="term" value="P:gluconeogenesis"/>
    <property type="evidence" value="ECO:0007669"/>
    <property type="project" value="UniProtKB-UniPathway"/>
</dbReference>
<dbReference type="GO" id="GO:0019563">
    <property type="term" value="P:glycerol catabolic process"/>
    <property type="evidence" value="ECO:0007669"/>
    <property type="project" value="TreeGrafter"/>
</dbReference>
<dbReference type="UniPathway" id="UPA00138"/>
<evidence type="ECO:0000256" key="2">
    <source>
        <dbReference type="ARBA" id="ARBA00023235"/>
    </source>
</evidence>
<dbReference type="NCBIfam" id="TIGR00419">
    <property type="entry name" value="tim"/>
    <property type="match status" value="1"/>
</dbReference>
<reference evidence="5" key="1">
    <citation type="submission" date="2017-09" db="EMBL/GenBank/DDBJ databases">
        <title>Depth-based differentiation of microbial function through sediment-hosted aquifers and enrichment of novel symbionts in the deep terrestrial subsurface.</title>
        <authorList>
            <person name="Probst A.J."/>
            <person name="Ladd B."/>
            <person name="Jarett J.K."/>
            <person name="Geller-Mcgrath D.E."/>
            <person name="Sieber C.M.K."/>
            <person name="Emerson J.B."/>
            <person name="Anantharaman K."/>
            <person name="Thomas B.C."/>
            <person name="Malmstrom R."/>
            <person name="Stieglmeier M."/>
            <person name="Klingl A."/>
            <person name="Woyke T."/>
            <person name="Ryan C.M."/>
            <person name="Banfield J.F."/>
        </authorList>
    </citation>
    <scope>NUCLEOTIDE SEQUENCE [LARGE SCALE GENOMIC DNA]</scope>
</reference>
<dbReference type="GO" id="GO:0006096">
    <property type="term" value="P:glycolytic process"/>
    <property type="evidence" value="ECO:0007669"/>
    <property type="project" value="UniProtKB-UniRule"/>
</dbReference>
<dbReference type="UniPathway" id="UPA00109">
    <property type="reaction ID" value="UER00189"/>
</dbReference>
<keyword evidence="3" id="KW-0324">Glycolysis</keyword>
<evidence type="ECO:0000256" key="3">
    <source>
        <dbReference type="RuleBase" id="RU363013"/>
    </source>
</evidence>
<name>A0A2H0UFE5_9BACT</name>
<evidence type="ECO:0000256" key="1">
    <source>
        <dbReference type="ARBA" id="ARBA00007422"/>
    </source>
</evidence>
<dbReference type="PANTHER" id="PTHR21139">
    <property type="entry name" value="TRIOSEPHOSPHATE ISOMERASE"/>
    <property type="match status" value="1"/>
</dbReference>
<organism evidence="4 5">
    <name type="scientific">Candidatus Kaiserbacteria bacterium CG10_big_fil_rev_8_21_14_0_10_45_20</name>
    <dbReference type="NCBI Taxonomy" id="1974607"/>
    <lineage>
        <taxon>Bacteria</taxon>
        <taxon>Candidatus Kaiseribacteriota</taxon>
    </lineage>
</organism>
<dbReference type="GO" id="GO:0046166">
    <property type="term" value="P:glyceraldehyde-3-phosphate biosynthetic process"/>
    <property type="evidence" value="ECO:0007669"/>
    <property type="project" value="TreeGrafter"/>
</dbReference>
<dbReference type="InterPro" id="IPR035990">
    <property type="entry name" value="TIM_sf"/>
</dbReference>
<dbReference type="GO" id="GO:0004807">
    <property type="term" value="F:triose-phosphate isomerase activity"/>
    <property type="evidence" value="ECO:0007669"/>
    <property type="project" value="UniProtKB-UniRule"/>
</dbReference>
<dbReference type="InterPro" id="IPR000652">
    <property type="entry name" value="Triosephosphate_isomerase"/>
</dbReference>
<proteinExistence type="inferred from homology"/>
<comment type="catalytic activity">
    <reaction evidence="3">
        <text>D-glyceraldehyde 3-phosphate = dihydroxyacetone phosphate</text>
        <dbReference type="Rhea" id="RHEA:18585"/>
        <dbReference type="ChEBI" id="CHEBI:57642"/>
        <dbReference type="ChEBI" id="CHEBI:59776"/>
        <dbReference type="EC" id="5.3.1.1"/>
    </reaction>
</comment>
<dbReference type="Gene3D" id="3.20.20.70">
    <property type="entry name" value="Aldolase class I"/>
    <property type="match status" value="1"/>
</dbReference>
<keyword evidence="3" id="KW-0963">Cytoplasm</keyword>
<comment type="subunit">
    <text evidence="3">Homodimer.</text>
</comment>
<accession>A0A2H0UFE5</accession>
<evidence type="ECO:0000313" key="5">
    <source>
        <dbReference type="Proteomes" id="UP000229315"/>
    </source>
</evidence>
<comment type="pathway">
    <text evidence="3">Carbohydrate degradation; glycolysis; D-glyceraldehyde 3-phosphate from glycerone phosphate: step 1/1.</text>
</comment>
<comment type="similarity">
    <text evidence="1 3">Belongs to the triosephosphate isomerase family.</text>
</comment>
<dbReference type="PANTHER" id="PTHR21139:SF42">
    <property type="entry name" value="TRIOSEPHOSPHATE ISOMERASE"/>
    <property type="match status" value="1"/>
</dbReference>
<dbReference type="EC" id="5.3.1.1" evidence="3"/>
<dbReference type="PROSITE" id="PS51440">
    <property type="entry name" value="TIM_2"/>
    <property type="match status" value="1"/>
</dbReference>
<sequence>MKPIIVGNWKTYVSSQKDAKKLFKAIDKNLPRTVRSEVVVCPPAPLIQPLRASYVGKRISFGAQDVSFEDGTPTGDIMPTVLKDVGAQYVIIGHADKRRDGDSDLIVGEKINAALDKGLRPIVSFGEQVRDKEGIYLSDLEQSIRGSLFNLTESALKKVIIAYEPVWAIGATVTPSAREIQETNIFIRKTLATKYSRGVALKARIIYGGSVDDTNADELIADADISGFLLGRASVDAEVFTTIVKAWQ</sequence>
<keyword evidence="3" id="KW-0312">Gluconeogenesis</keyword>
<comment type="pathway">
    <text evidence="3">Carbohydrate biosynthesis; gluconeogenesis.</text>
</comment>
<gene>
    <name evidence="4" type="primary">tpiA</name>
    <name evidence="4" type="ORF">COU15_01885</name>
</gene>